<sequence>MEGEEIVPNRNGKAELRKQKLTEYLAAKGRLKLPNPKPYLRNNIKAETATVTNMKADLANGKENSATGKENRGPNNFKTKGQSAMVHSTSTKAVVKRNLCSTTNKQGSTTSSTLHPLSDALITARLNALKSTSKMLVRGHPASLTTVPARPNSNVSIRMCSGPNSQTRLHPNPTVKNNYSRPVSSLGPSAAVPRPSAAVPRPSAAVPRPSAAVPRPSAAVPRPSAAVPRPSAAGPRPSAAGPLPKTVAKAKVGRDAPRITQPRSAISAPTTFFCNKGRSNAALPIPAVTQKLVGTQQKTNPFTAVCKPNQRTGALSVEDEPKRSTFLSRTYSKTLPRTTGKMAGLKQPVSRPKPSSQDLTSPGSKTAVMKPVDEGKLPLMKKSKVLVREVVPAKRAPPQHKAGAITAGAPAAWTRKPVHRASEGLAGSQWQVKALSRAMHEAVAKMGWNCSGEDNREATSDGNTSTPLGWSNNRIVNGAWIPQTMPHVTTESSHEEAEMGWEAGVGLKTPRDQARVIPQTEGRKKMTAAQEERIQKLQEWRERKGISYKRPPMPVRPFRTRRTVALPQPYWATMEDEDVEAKSLVGAVDQCLADCIKLLDEGCPSTQVQEMLSSVPMAKKFSKYWICLAHLMERQGDLDVLPLFEEAVRVVLEPVDELRTVVFEMLKKKEERQGLTPVVSEEEEHILPPASRPEPAATPKAVKALICGERGGSSVVKYKITTTPGGFRSQQREQGVTRRVDGHKLRFFTPVRRSVRIEGTTLHYPASLQEHDVCVASFNDLMAQEERTLETEREGDQEGRGSAVPAPNDHLYVYRENEALRDQVSIQLVYAEED</sequence>
<dbReference type="InterPro" id="IPR052855">
    <property type="entry name" value="CKAP2-like"/>
</dbReference>
<feature type="domain" description="Cytoskeleton-associated protein 2 C-terminal" evidence="7">
    <location>
        <begin position="711"/>
        <end position="787"/>
    </location>
</feature>
<reference evidence="8" key="4">
    <citation type="submission" date="2025-09" db="UniProtKB">
        <authorList>
            <consortium name="Ensembl"/>
        </authorList>
    </citation>
    <scope>IDENTIFICATION</scope>
</reference>
<keyword evidence="5" id="KW-0206">Cytoskeleton</keyword>
<feature type="region of interest" description="Disordered" evidence="6">
    <location>
        <begin position="787"/>
        <end position="810"/>
    </location>
</feature>
<feature type="compositionally biased region" description="Polar residues" evidence="6">
    <location>
        <begin position="62"/>
        <end position="90"/>
    </location>
</feature>
<feature type="region of interest" description="Disordered" evidence="6">
    <location>
        <begin position="677"/>
        <end position="696"/>
    </location>
</feature>
<keyword evidence="4" id="KW-0597">Phosphoprotein</keyword>
<dbReference type="GO" id="GO:0005813">
    <property type="term" value="C:centrosome"/>
    <property type="evidence" value="ECO:0007669"/>
    <property type="project" value="TreeGrafter"/>
</dbReference>
<dbReference type="PANTHER" id="PTHR47078:SF1">
    <property type="entry name" value="CYTOSKELETON-ASSOCIATED PROTEIN 2-LIKE"/>
    <property type="match status" value="1"/>
</dbReference>
<dbReference type="Pfam" id="PF15297">
    <property type="entry name" value="CKAP2_C"/>
    <property type="match status" value="2"/>
</dbReference>
<evidence type="ECO:0000256" key="2">
    <source>
        <dbReference type="ARBA" id="ARBA00009468"/>
    </source>
</evidence>
<evidence type="ECO:0000259" key="7">
    <source>
        <dbReference type="Pfam" id="PF15297"/>
    </source>
</evidence>
<dbReference type="Proteomes" id="UP000265140">
    <property type="component" value="Chromosome 13"/>
</dbReference>
<dbReference type="Ensembl" id="ENSELUT00000011930.3">
    <property type="protein sequence ID" value="ENSELUP00000029008.3"/>
    <property type="gene ID" value="ENSELUG00000005803.3"/>
</dbReference>
<evidence type="ECO:0000256" key="1">
    <source>
        <dbReference type="ARBA" id="ARBA00004245"/>
    </source>
</evidence>
<feature type="compositionally biased region" description="Polar residues" evidence="6">
    <location>
        <begin position="143"/>
        <end position="183"/>
    </location>
</feature>
<comment type="subcellular location">
    <subcellularLocation>
        <location evidence="1">Cytoplasm</location>
        <location evidence="1">Cytoskeleton</location>
    </subcellularLocation>
</comment>
<dbReference type="GO" id="GO:0072686">
    <property type="term" value="C:mitotic spindle"/>
    <property type="evidence" value="ECO:0007669"/>
    <property type="project" value="TreeGrafter"/>
</dbReference>
<feature type="compositionally biased region" description="Basic and acidic residues" evidence="6">
    <location>
        <begin position="787"/>
        <end position="799"/>
    </location>
</feature>
<protein>
    <recommendedName>
        <fullName evidence="7">Cytoskeleton-associated protein 2 C-terminal domain-containing protein</fullName>
    </recommendedName>
</protein>
<keyword evidence="9" id="KW-1185">Reference proteome</keyword>
<dbReference type="AlphaFoldDB" id="A0A3P8ZKN7"/>
<dbReference type="InParanoid" id="A0A3P8ZKN7"/>
<dbReference type="Bgee" id="ENSELUG00000005803">
    <property type="expression patterns" value="Expressed in ovary and 14 other cell types or tissues"/>
</dbReference>
<dbReference type="GeneID" id="105009303"/>
<evidence type="ECO:0000256" key="4">
    <source>
        <dbReference type="ARBA" id="ARBA00022553"/>
    </source>
</evidence>
<feature type="region of interest" description="Disordered" evidence="6">
    <location>
        <begin position="327"/>
        <end position="371"/>
    </location>
</feature>
<organism evidence="8 9">
    <name type="scientific">Esox lucius</name>
    <name type="common">Northern pike</name>
    <dbReference type="NCBI Taxonomy" id="8010"/>
    <lineage>
        <taxon>Eukaryota</taxon>
        <taxon>Metazoa</taxon>
        <taxon>Chordata</taxon>
        <taxon>Craniata</taxon>
        <taxon>Vertebrata</taxon>
        <taxon>Euteleostomi</taxon>
        <taxon>Actinopterygii</taxon>
        <taxon>Neopterygii</taxon>
        <taxon>Teleostei</taxon>
        <taxon>Protacanthopterygii</taxon>
        <taxon>Esociformes</taxon>
        <taxon>Esocidae</taxon>
        <taxon>Esox</taxon>
    </lineage>
</organism>
<dbReference type="PANTHER" id="PTHR47078">
    <property type="entry name" value="CYTOSKELETON-ASSOCIATED PROTEIN 2-LIKE"/>
    <property type="match status" value="1"/>
</dbReference>
<feature type="compositionally biased region" description="Polar residues" evidence="6">
    <location>
        <begin position="327"/>
        <end position="337"/>
    </location>
</feature>
<dbReference type="STRING" id="8010.ENSELUP00000029008"/>
<comment type="similarity">
    <text evidence="2">Belongs to the CKAP2 family.</text>
</comment>
<feature type="compositionally biased region" description="Low complexity" evidence="6">
    <location>
        <begin position="187"/>
        <end position="242"/>
    </location>
</feature>
<dbReference type="InterPro" id="IPR029197">
    <property type="entry name" value="CKAP2_C"/>
</dbReference>
<feature type="region of interest" description="Disordered" evidence="6">
    <location>
        <begin position="143"/>
        <end position="264"/>
    </location>
</feature>
<evidence type="ECO:0000256" key="3">
    <source>
        <dbReference type="ARBA" id="ARBA00022490"/>
    </source>
</evidence>
<reference evidence="8" key="3">
    <citation type="submission" date="2025-08" db="UniProtKB">
        <authorList>
            <consortium name="Ensembl"/>
        </authorList>
    </citation>
    <scope>IDENTIFICATION</scope>
</reference>
<keyword evidence="3" id="KW-0963">Cytoplasm</keyword>
<evidence type="ECO:0000256" key="6">
    <source>
        <dbReference type="SAM" id="MobiDB-lite"/>
    </source>
</evidence>
<dbReference type="RefSeq" id="XP_028980524.2">
    <property type="nucleotide sequence ID" value="XM_029124691.2"/>
</dbReference>
<proteinExistence type="inferred from homology"/>
<reference evidence="8" key="2">
    <citation type="submission" date="2020-02" db="EMBL/GenBank/DDBJ databases">
        <title>Esox lucius (northern pike) genome, fEsoLuc1, primary haplotype.</title>
        <authorList>
            <person name="Myers G."/>
            <person name="Karagic N."/>
            <person name="Meyer A."/>
            <person name="Pippel M."/>
            <person name="Reichard M."/>
            <person name="Winkler S."/>
            <person name="Tracey A."/>
            <person name="Sims Y."/>
            <person name="Howe K."/>
            <person name="Rhie A."/>
            <person name="Formenti G."/>
            <person name="Durbin R."/>
            <person name="Fedrigo O."/>
            <person name="Jarvis E.D."/>
        </authorList>
    </citation>
    <scope>NUCLEOTIDE SEQUENCE [LARGE SCALE GENOMIC DNA]</scope>
</reference>
<dbReference type="GeneTree" id="ENSGT00530000063691"/>
<name>A0A3P8ZKN7_ESOLU</name>
<evidence type="ECO:0000313" key="8">
    <source>
        <dbReference type="Ensembl" id="ENSELUP00000029008.3"/>
    </source>
</evidence>
<evidence type="ECO:0000313" key="9">
    <source>
        <dbReference type="Proteomes" id="UP000265140"/>
    </source>
</evidence>
<gene>
    <name evidence="8" type="primary">CKAP2L</name>
</gene>
<reference evidence="9" key="1">
    <citation type="journal article" date="2014" name="PLoS ONE">
        <title>The genome and linkage map of the northern pike (Esox lucius): conserved synteny revealed between the salmonid sister group and the Neoteleostei.</title>
        <authorList>
            <person name="Rondeau E.B."/>
            <person name="Minkley D.R."/>
            <person name="Leong J.S."/>
            <person name="Messmer A.M."/>
            <person name="Jantzen J.R."/>
            <person name="von Schalburg K.R."/>
            <person name="Lemon C."/>
            <person name="Bird N.H."/>
            <person name="Koop B.F."/>
        </authorList>
    </citation>
    <scope>NUCLEOTIDE SEQUENCE</scope>
</reference>
<feature type="compositionally biased region" description="Polar residues" evidence="6">
    <location>
        <begin position="353"/>
        <end position="364"/>
    </location>
</feature>
<accession>A0A3P8ZKN7</accession>
<evidence type="ECO:0000256" key="5">
    <source>
        <dbReference type="ARBA" id="ARBA00023212"/>
    </source>
</evidence>
<dbReference type="GO" id="GO:0005829">
    <property type="term" value="C:cytosol"/>
    <property type="evidence" value="ECO:0007669"/>
    <property type="project" value="TreeGrafter"/>
</dbReference>
<feature type="domain" description="Cytoskeleton-associated protein 2 C-terminal" evidence="7">
    <location>
        <begin position="526"/>
        <end position="673"/>
    </location>
</feature>
<feature type="region of interest" description="Disordered" evidence="6">
    <location>
        <begin position="59"/>
        <end position="90"/>
    </location>
</feature>